<evidence type="ECO:0000313" key="8">
    <source>
        <dbReference type="EMBL" id="QCI80491.1"/>
    </source>
</evidence>
<gene>
    <name evidence="8" type="ORF">E6W36_02360</name>
</gene>
<dbReference type="GO" id="GO:0005524">
    <property type="term" value="F:ATP binding"/>
    <property type="evidence" value="ECO:0007669"/>
    <property type="project" value="UniProtKB-KW"/>
</dbReference>
<evidence type="ECO:0000256" key="4">
    <source>
        <dbReference type="ARBA" id="ARBA00022840"/>
    </source>
</evidence>
<dbReference type="InterPro" id="IPR000212">
    <property type="entry name" value="DNA_helicase_UvrD/REP"/>
</dbReference>
<dbReference type="GO" id="GO:0043138">
    <property type="term" value="F:3'-5' DNA helicase activity"/>
    <property type="evidence" value="ECO:0007669"/>
    <property type="project" value="TreeGrafter"/>
</dbReference>
<dbReference type="GO" id="GO:0016787">
    <property type="term" value="F:hydrolase activity"/>
    <property type="evidence" value="ECO:0007669"/>
    <property type="project" value="UniProtKB-KW"/>
</dbReference>
<dbReference type="AlphaFoldDB" id="A0A4D7C5T4"/>
<reference evidence="9" key="1">
    <citation type="submission" date="2019-04" db="EMBL/GenBank/DDBJ databases">
        <title>Complete genome sequence of Sphingomonas sp. W1-2-3.</title>
        <authorList>
            <person name="Im W.T."/>
        </authorList>
    </citation>
    <scope>NUCLEOTIDE SEQUENCE [LARGE SCALE GENOMIC DNA]</scope>
    <source>
        <strain evidence="9">W1-2-3</strain>
    </source>
</reference>
<dbReference type="GO" id="GO:0005829">
    <property type="term" value="C:cytosol"/>
    <property type="evidence" value="ECO:0007669"/>
    <property type="project" value="TreeGrafter"/>
</dbReference>
<dbReference type="Proteomes" id="UP000298714">
    <property type="component" value="Chromosome"/>
</dbReference>
<evidence type="ECO:0000256" key="5">
    <source>
        <dbReference type="ARBA" id="ARBA00034923"/>
    </source>
</evidence>
<sequence length="308" mass="33143">MAGAGAGGSGHDRALRVSGACAWAIAGAERLYQRLGLEAQPALALLLDLALKFEADNSPALQGFLGELEASERDIKRDPDAPRDEVRLMTAHGAKGLQAPIVILADASRPFKAQVDHVLLKGQLPLWAGGKSRFVGPLAQPYAVEAEKQRQEHWRLLYVALTRAEDWLFVAGWKPRKADGADPWYGVVRAALEGLGAATMADPLWGDVLVHETAQAAALPTLRLSKLPLQQRRPCPAGCAAHPRPNRRHRAPCALSRLHQREPCLVTGWRPARRTPREPVAHPVRASARGTPGGTGCTRHGMAGAPGR</sequence>
<evidence type="ECO:0000313" key="9">
    <source>
        <dbReference type="Proteomes" id="UP000298714"/>
    </source>
</evidence>
<dbReference type="GO" id="GO:0033202">
    <property type="term" value="C:DNA helicase complex"/>
    <property type="evidence" value="ECO:0007669"/>
    <property type="project" value="TreeGrafter"/>
</dbReference>
<dbReference type="PANTHER" id="PTHR11070">
    <property type="entry name" value="UVRD / RECB / PCRA DNA HELICASE FAMILY MEMBER"/>
    <property type="match status" value="1"/>
</dbReference>
<evidence type="ECO:0000256" key="3">
    <source>
        <dbReference type="ARBA" id="ARBA00022806"/>
    </source>
</evidence>
<dbReference type="GO" id="GO:0000725">
    <property type="term" value="P:recombinational repair"/>
    <property type="evidence" value="ECO:0007669"/>
    <property type="project" value="TreeGrafter"/>
</dbReference>
<proteinExistence type="predicted"/>
<dbReference type="Gene3D" id="3.40.50.300">
    <property type="entry name" value="P-loop containing nucleotide triphosphate hydrolases"/>
    <property type="match status" value="1"/>
</dbReference>
<keyword evidence="4" id="KW-0067">ATP-binding</keyword>
<evidence type="ECO:0000256" key="1">
    <source>
        <dbReference type="ARBA" id="ARBA00022741"/>
    </source>
</evidence>
<dbReference type="SUPFAM" id="SSF52540">
    <property type="entry name" value="P-loop containing nucleoside triphosphate hydrolases"/>
    <property type="match status" value="1"/>
</dbReference>
<dbReference type="InterPro" id="IPR014017">
    <property type="entry name" value="DNA_helicase_UvrD-like_C"/>
</dbReference>
<protein>
    <recommendedName>
        <fullName evidence="5">DNA 3'-5' helicase II</fullName>
    </recommendedName>
</protein>
<keyword evidence="2" id="KW-0378">Hydrolase</keyword>
<evidence type="ECO:0000259" key="7">
    <source>
        <dbReference type="Pfam" id="PF13361"/>
    </source>
</evidence>
<name>A0A4D7C5T4_9SPHN</name>
<organism evidence="8 9">
    <name type="scientific">Hankyongella ginsenosidimutans</name>
    <dbReference type="NCBI Taxonomy" id="1763828"/>
    <lineage>
        <taxon>Bacteria</taxon>
        <taxon>Pseudomonadati</taxon>
        <taxon>Pseudomonadota</taxon>
        <taxon>Alphaproteobacteria</taxon>
        <taxon>Sphingomonadales</taxon>
        <taxon>Sphingomonadaceae</taxon>
        <taxon>Hankyongella</taxon>
    </lineage>
</organism>
<dbReference type="PANTHER" id="PTHR11070:SF2">
    <property type="entry name" value="ATP-DEPENDENT DNA HELICASE SRS2"/>
    <property type="match status" value="1"/>
</dbReference>
<dbReference type="GO" id="GO:0003677">
    <property type="term" value="F:DNA binding"/>
    <property type="evidence" value="ECO:0007669"/>
    <property type="project" value="InterPro"/>
</dbReference>
<dbReference type="InterPro" id="IPR027417">
    <property type="entry name" value="P-loop_NTPase"/>
</dbReference>
<keyword evidence="9" id="KW-1185">Reference proteome</keyword>
<evidence type="ECO:0000256" key="2">
    <source>
        <dbReference type="ARBA" id="ARBA00022801"/>
    </source>
</evidence>
<accession>A0A4D7C5T4</accession>
<dbReference type="KEGG" id="hgn:E6W36_02360"/>
<keyword evidence="1" id="KW-0547">Nucleotide-binding</keyword>
<feature type="region of interest" description="Disordered" evidence="6">
    <location>
        <begin position="275"/>
        <end position="308"/>
    </location>
</feature>
<evidence type="ECO:0000256" key="6">
    <source>
        <dbReference type="SAM" id="MobiDB-lite"/>
    </source>
</evidence>
<keyword evidence="3" id="KW-0347">Helicase</keyword>
<dbReference type="Pfam" id="PF13361">
    <property type="entry name" value="UvrD_C"/>
    <property type="match status" value="1"/>
</dbReference>
<feature type="domain" description="UvrD-like helicase C-terminal" evidence="7">
    <location>
        <begin position="58"/>
        <end position="170"/>
    </location>
</feature>
<dbReference type="EMBL" id="CP039704">
    <property type="protein sequence ID" value="QCI80491.1"/>
    <property type="molecule type" value="Genomic_DNA"/>
</dbReference>